<dbReference type="InterPro" id="IPR001466">
    <property type="entry name" value="Beta-lactam-related"/>
</dbReference>
<feature type="signal peptide" evidence="2">
    <location>
        <begin position="1"/>
        <end position="35"/>
    </location>
</feature>
<evidence type="ECO:0000313" key="5">
    <source>
        <dbReference type="Proteomes" id="UP001165685"/>
    </source>
</evidence>
<name>A0ABT4TFU6_9ACTN</name>
<feature type="transmembrane region" description="Helical" evidence="1">
    <location>
        <begin position="565"/>
        <end position="589"/>
    </location>
</feature>
<sequence>MPPVPTPRTRPAAKGLAALAAAALLAAGPAPTAAAAAPAGTAVAATTAAPELTADDVDAWLDDVVPESLGEAGIPGAAVSVVADGELLTARGYGDARTGADGGRAVPVDPEETLFRPGSVSKLFTATAVMRLVEEGEADLDADVREYLDFDLPTRFDEPVTLRHLLSHTAGFEDRFAGMMLPEGREPDLRAYLSTDPPEQVYEPGTVPSYSNYGNALAGYVVENVSGTAFEDYVAEEVLEPLGMDSSTFAQPLPGALEERMAGGYADASAPAEPFETIADVPAGGMTTSATDMARFMLAQLDALEPGRNVLEPRTLELMQAPALDEASLGTLAEGPRMSLGFFEEDRNGRRVLGHGGDTAVFHSHLTLYPDDGVGLFIALNGGDALTSMEVRDAVRSGFADRYLPAEDAQEASVEPTAAEHAQMAAGTYETSQVPHSTFMNAMSPLGAQTRITAREDGTVLLTPSPDTMTPVAYEEVAPWVWQEVDGQRRIAMRVEDGRVRAIGYNSAFTLLPVAAHRDSALTLPVLAASAAVLLAAAVSWPVGAVLRRRSGRPSRARAGRPARVATRVGTVGALVALGGWTAAFLQVMAFAPMAQDTLKAVLAAQLIGVAGIVPAAVVVVDDVRHRAGWRRYLGSALVLLALAGTAFFAAAHSMLSFDLTY</sequence>
<evidence type="ECO:0000259" key="3">
    <source>
        <dbReference type="Pfam" id="PF00144"/>
    </source>
</evidence>
<dbReference type="InterPro" id="IPR006311">
    <property type="entry name" value="TAT_signal"/>
</dbReference>
<dbReference type="SUPFAM" id="SSF56601">
    <property type="entry name" value="beta-lactamase/transpeptidase-like"/>
    <property type="match status" value="1"/>
</dbReference>
<gene>
    <name evidence="4" type="ORF">O4U47_03185</name>
</gene>
<dbReference type="EMBL" id="JAQFWP010000003">
    <property type="protein sequence ID" value="MDA2803501.1"/>
    <property type="molecule type" value="Genomic_DNA"/>
</dbReference>
<keyword evidence="1" id="KW-0812">Transmembrane</keyword>
<dbReference type="InterPro" id="IPR050491">
    <property type="entry name" value="AmpC-like"/>
</dbReference>
<keyword evidence="5" id="KW-1185">Reference proteome</keyword>
<dbReference type="Pfam" id="PF00144">
    <property type="entry name" value="Beta-lactamase"/>
    <property type="match status" value="1"/>
</dbReference>
<dbReference type="InterPro" id="IPR012338">
    <property type="entry name" value="Beta-lactam/transpept-like"/>
</dbReference>
<comment type="caution">
    <text evidence="4">The sequence shown here is derived from an EMBL/GenBank/DDBJ whole genome shotgun (WGS) entry which is preliminary data.</text>
</comment>
<evidence type="ECO:0000313" key="4">
    <source>
        <dbReference type="EMBL" id="MDA2803501.1"/>
    </source>
</evidence>
<dbReference type="Gene3D" id="3.40.710.10">
    <property type="entry name" value="DD-peptidase/beta-lactamase superfamily"/>
    <property type="match status" value="1"/>
</dbReference>
<feature type="chain" id="PRO_5046271538" evidence="2">
    <location>
        <begin position="36"/>
        <end position="662"/>
    </location>
</feature>
<evidence type="ECO:0000256" key="2">
    <source>
        <dbReference type="SAM" id="SignalP"/>
    </source>
</evidence>
<proteinExistence type="predicted"/>
<dbReference type="PROSITE" id="PS51318">
    <property type="entry name" value="TAT"/>
    <property type="match status" value="1"/>
</dbReference>
<keyword evidence="1" id="KW-0472">Membrane</keyword>
<dbReference type="PANTHER" id="PTHR46825">
    <property type="entry name" value="D-ALANYL-D-ALANINE-CARBOXYPEPTIDASE/ENDOPEPTIDASE AMPH"/>
    <property type="match status" value="1"/>
</dbReference>
<feature type="domain" description="Beta-lactamase-related" evidence="3">
    <location>
        <begin position="61"/>
        <end position="392"/>
    </location>
</feature>
<evidence type="ECO:0000256" key="1">
    <source>
        <dbReference type="SAM" id="Phobius"/>
    </source>
</evidence>
<protein>
    <submittedName>
        <fullName evidence="4">Serine hydrolase</fullName>
    </submittedName>
</protein>
<reference evidence="4" key="1">
    <citation type="submission" date="2023-01" db="EMBL/GenBank/DDBJ databases">
        <title>Draft genome sequence of Nocardiopsis sp. LSu2-4 isolated from halophytes.</title>
        <authorList>
            <person name="Duangmal K."/>
            <person name="Chantavorakit T."/>
        </authorList>
    </citation>
    <scope>NUCLEOTIDE SEQUENCE</scope>
    <source>
        <strain evidence="4">LSu2-4</strain>
    </source>
</reference>
<feature type="transmembrane region" description="Helical" evidence="1">
    <location>
        <begin position="633"/>
        <end position="656"/>
    </location>
</feature>
<accession>A0ABT4TFU6</accession>
<dbReference type="Proteomes" id="UP001165685">
    <property type="component" value="Unassembled WGS sequence"/>
</dbReference>
<feature type="transmembrane region" description="Helical" evidence="1">
    <location>
        <begin position="601"/>
        <end position="621"/>
    </location>
</feature>
<dbReference type="GO" id="GO:0016787">
    <property type="term" value="F:hydrolase activity"/>
    <property type="evidence" value="ECO:0007669"/>
    <property type="project" value="UniProtKB-KW"/>
</dbReference>
<feature type="transmembrane region" description="Helical" evidence="1">
    <location>
        <begin position="522"/>
        <end position="544"/>
    </location>
</feature>
<keyword evidence="1" id="KW-1133">Transmembrane helix</keyword>
<organism evidence="4 5">
    <name type="scientific">Nocardiopsis suaedae</name>
    <dbReference type="NCBI Taxonomy" id="3018444"/>
    <lineage>
        <taxon>Bacteria</taxon>
        <taxon>Bacillati</taxon>
        <taxon>Actinomycetota</taxon>
        <taxon>Actinomycetes</taxon>
        <taxon>Streptosporangiales</taxon>
        <taxon>Nocardiopsidaceae</taxon>
        <taxon>Nocardiopsis</taxon>
    </lineage>
</organism>
<keyword evidence="4" id="KW-0378">Hydrolase</keyword>
<dbReference type="RefSeq" id="WP_270675990.1">
    <property type="nucleotide sequence ID" value="NZ_JAQFWP010000003.1"/>
</dbReference>
<dbReference type="PANTHER" id="PTHR46825:SF9">
    <property type="entry name" value="BETA-LACTAMASE-RELATED DOMAIN-CONTAINING PROTEIN"/>
    <property type="match status" value="1"/>
</dbReference>
<keyword evidence="2" id="KW-0732">Signal</keyword>